<feature type="compositionally biased region" description="Polar residues" evidence="2">
    <location>
        <begin position="364"/>
        <end position="381"/>
    </location>
</feature>
<dbReference type="InterPro" id="IPR005024">
    <property type="entry name" value="Snf7_fam"/>
</dbReference>
<evidence type="ECO:0000256" key="2">
    <source>
        <dbReference type="SAM" id="MobiDB-lite"/>
    </source>
</evidence>
<keyword evidence="4" id="KW-1185">Reference proteome</keyword>
<dbReference type="Pfam" id="PF25880">
    <property type="entry name" value="WHD_CHMP7_1st"/>
    <property type="match status" value="1"/>
</dbReference>
<proteinExistence type="inferred from homology"/>
<dbReference type="OrthoDB" id="6372830at2759"/>
<evidence type="ECO:0000256" key="1">
    <source>
        <dbReference type="ARBA" id="ARBA00006190"/>
    </source>
</evidence>
<dbReference type="Proteomes" id="UP000283509">
    <property type="component" value="Unassembled WGS sequence"/>
</dbReference>
<reference evidence="3 4" key="2">
    <citation type="submission" date="2019-01" db="EMBL/GenBank/DDBJ databases">
        <title>The decoding of complex shrimp genome reveals the adaptation for benthos swimmer, frequently molting mechanism and breeding impact on genome.</title>
        <authorList>
            <person name="Sun Y."/>
            <person name="Gao Y."/>
            <person name="Yu Y."/>
        </authorList>
    </citation>
    <scope>NUCLEOTIDE SEQUENCE [LARGE SCALE GENOMIC DNA]</scope>
    <source>
        <tissue evidence="3">Muscle</tissue>
    </source>
</reference>
<comment type="caution">
    <text evidence="3">The sequence shown here is derived from an EMBL/GenBank/DDBJ whole genome shotgun (WGS) entry which is preliminary data.</text>
</comment>
<evidence type="ECO:0000313" key="3">
    <source>
        <dbReference type="EMBL" id="ROT78190.1"/>
    </source>
</evidence>
<accession>A0A423TP04</accession>
<gene>
    <name evidence="3" type="ORF">C7M84_003083</name>
</gene>
<dbReference type="AlphaFoldDB" id="A0A423TP04"/>
<dbReference type="EMBL" id="QCYY01001417">
    <property type="protein sequence ID" value="ROT78190.1"/>
    <property type="molecule type" value="Genomic_DNA"/>
</dbReference>
<protein>
    <recommendedName>
        <fullName evidence="5">Charged multivesicular body protein 7</fullName>
    </recommendedName>
</protein>
<evidence type="ECO:0008006" key="5">
    <source>
        <dbReference type="Google" id="ProtNLM"/>
    </source>
</evidence>
<feature type="region of interest" description="Disordered" evidence="2">
    <location>
        <begin position="336"/>
        <end position="381"/>
    </location>
</feature>
<dbReference type="Pfam" id="PF03357">
    <property type="entry name" value="Snf7"/>
    <property type="match status" value="1"/>
</dbReference>
<evidence type="ECO:0000313" key="4">
    <source>
        <dbReference type="Proteomes" id="UP000283509"/>
    </source>
</evidence>
<sequence>MEDNRTYLPPEWNNDERMRVLLGPMPKAQDTVARNARLTFWSAAIHLWCKRTNKLIFTLQETLAAFRRGTQLPLSIPEVLVHMNSTAEVLPIGELPLGEQPQESWLRWGQRVFLATPSRFAWNKFKKIIGVSDIEGTTFVNTVMLQEMCDQVTKRYWESATKNYPVNLPVALPHLYHRINECIGTADNLHLVVETLAYQGLAATTVHNGTTYVKFVMPGDTSKPEITLADLAEINLLCAVEQVQDNINSINAEITELQVNAKASLKSGSRVQTGVEAIRDSFKGDLSAEGVANTMDELQEVLEECQDINSVLATGVTEQDVDDTALLKELDELMSTDQKSSKQHEELINSMSSLTLPDVPKRNPLSSLNTQPSSPTLKATP</sequence>
<reference evidence="3 4" key="1">
    <citation type="submission" date="2018-04" db="EMBL/GenBank/DDBJ databases">
        <authorList>
            <person name="Zhang X."/>
            <person name="Yuan J."/>
            <person name="Li F."/>
            <person name="Xiang J."/>
        </authorList>
    </citation>
    <scope>NUCLEOTIDE SEQUENCE [LARGE SCALE GENOMIC DNA]</scope>
    <source>
        <tissue evidence="3">Muscle</tissue>
    </source>
</reference>
<dbReference type="STRING" id="6689.A0A423TP04"/>
<dbReference type="GO" id="GO:0007034">
    <property type="term" value="P:vacuolar transport"/>
    <property type="evidence" value="ECO:0007669"/>
    <property type="project" value="InterPro"/>
</dbReference>
<comment type="similarity">
    <text evidence="1">Belongs to the SNF7 family.</text>
</comment>
<name>A0A423TP04_PENVA</name>
<organism evidence="3 4">
    <name type="scientific">Penaeus vannamei</name>
    <name type="common">Whiteleg shrimp</name>
    <name type="synonym">Litopenaeus vannamei</name>
    <dbReference type="NCBI Taxonomy" id="6689"/>
    <lineage>
        <taxon>Eukaryota</taxon>
        <taxon>Metazoa</taxon>
        <taxon>Ecdysozoa</taxon>
        <taxon>Arthropoda</taxon>
        <taxon>Crustacea</taxon>
        <taxon>Multicrustacea</taxon>
        <taxon>Malacostraca</taxon>
        <taxon>Eumalacostraca</taxon>
        <taxon>Eucarida</taxon>
        <taxon>Decapoda</taxon>
        <taxon>Dendrobranchiata</taxon>
        <taxon>Penaeoidea</taxon>
        <taxon>Penaeidae</taxon>
        <taxon>Penaeus</taxon>
    </lineage>
</organism>